<dbReference type="GO" id="GO:0046512">
    <property type="term" value="P:sphingosine biosynthetic process"/>
    <property type="evidence" value="ECO:0007669"/>
    <property type="project" value="TreeGrafter"/>
</dbReference>
<organism evidence="2 3">
    <name type="scientific">Entamoeba histolytica</name>
    <dbReference type="NCBI Taxonomy" id="5759"/>
    <lineage>
        <taxon>Eukaryota</taxon>
        <taxon>Amoebozoa</taxon>
        <taxon>Evosea</taxon>
        <taxon>Archamoebae</taxon>
        <taxon>Mastigamoebida</taxon>
        <taxon>Entamoebidae</taxon>
        <taxon>Entamoeba</taxon>
    </lineage>
</organism>
<dbReference type="InterPro" id="IPR001206">
    <property type="entry name" value="Diacylglycerol_kinase_cat_dom"/>
</dbReference>
<dbReference type="EMBL" id="BDEQ01000001">
    <property type="protein sequence ID" value="GAT92355.1"/>
    <property type="molecule type" value="Genomic_DNA"/>
</dbReference>
<dbReference type="InterPro" id="IPR050187">
    <property type="entry name" value="Lipid_Phosphate_FormReg"/>
</dbReference>
<dbReference type="Gene3D" id="2.60.200.40">
    <property type="match status" value="1"/>
</dbReference>
<dbReference type="PANTHER" id="PTHR12358:SF31">
    <property type="entry name" value="ACYLGLYCEROL KINASE, MITOCHONDRIAL"/>
    <property type="match status" value="1"/>
</dbReference>
<dbReference type="AlphaFoldDB" id="A0A5K1V6S7"/>
<dbReference type="GO" id="GO:0016773">
    <property type="term" value="F:phosphotransferase activity, alcohol group as acceptor"/>
    <property type="evidence" value="ECO:0007669"/>
    <property type="project" value="UniProtKB-ARBA"/>
</dbReference>
<dbReference type="Gene3D" id="3.40.50.10330">
    <property type="entry name" value="Probable inorganic polyphosphate/atp-NAD kinase, domain 1"/>
    <property type="match status" value="1"/>
</dbReference>
<feature type="domain" description="DAGKc" evidence="1">
    <location>
        <begin position="67"/>
        <end position="201"/>
    </location>
</feature>
<gene>
    <name evidence="2" type="ORF">CL6EHI_023410</name>
</gene>
<comment type="caution">
    <text evidence="2">The sequence shown here is derived from an EMBL/GenBank/DDBJ whole genome shotgun (WGS) entry which is preliminary data.</text>
</comment>
<dbReference type="PANTHER" id="PTHR12358">
    <property type="entry name" value="SPHINGOSINE KINASE"/>
    <property type="match status" value="1"/>
</dbReference>
<dbReference type="SMART" id="SM00046">
    <property type="entry name" value="DAGKc"/>
    <property type="match status" value="1"/>
</dbReference>
<dbReference type="VEuPathDB" id="AmoebaDB:EHI5A_161820"/>
<dbReference type="InterPro" id="IPR016064">
    <property type="entry name" value="NAD/diacylglycerol_kinase_sf"/>
</dbReference>
<dbReference type="GO" id="GO:0005737">
    <property type="term" value="C:cytoplasm"/>
    <property type="evidence" value="ECO:0007669"/>
    <property type="project" value="TreeGrafter"/>
</dbReference>
<proteinExistence type="predicted"/>
<evidence type="ECO:0000313" key="3">
    <source>
        <dbReference type="Proteomes" id="UP000078387"/>
    </source>
</evidence>
<dbReference type="OMA" id="IDFASEC"/>
<dbReference type="VEuPathDB" id="AmoebaDB:KM1_006640"/>
<dbReference type="InterPro" id="IPR017438">
    <property type="entry name" value="ATP-NAD_kinase_N"/>
</dbReference>
<sequence length="426" mass="48706">MSGIEEYVEVGNEKIAKKDICLYKYEDGKFIGHLLEAKGKTKKHRVIKVKMEKEEYEKLKTEIDKKKKYPKLYIILNPFSGTKKGETIMKEIEEYLKSMGIIYTIQKTEYAGHEQEIAEKTDFSQYDVIVSGGGDGTLHSIINGVISQHKKEIPIISPLACGSGNGVAYSLYKDNEPITGMCHIVCGEVTRIDGIILNHNKEKKKYYGVLQFEFSYLSSIDFESECIRWLGAFRFILWTLWYCVTLMTTKAKIKTKKYEMTNDGECGALCSTCKNNKIKEIDYTKDIADQIIQQHVNPDSSLSKNDGWEELPYSSYCIYFFNNFAYGMPGIEFAHGAHRNDGFIDSWVLPGERATRWRFLGFWICAVLNLFVPNYISGFDYFRSTALSIRLQNDVIIGIDGEKLPPGNSFDLYVAPGLYRTMLCTN</sequence>
<reference evidence="2 3" key="1">
    <citation type="submission" date="2016-05" db="EMBL/GenBank/DDBJ databases">
        <title>First whole genome sequencing of Entamoeba histolytica HM1:IMSS-clone-6.</title>
        <authorList>
            <person name="Mukherjee Avik.K."/>
            <person name="Izumyama S."/>
            <person name="Nakada-Tsukui K."/>
            <person name="Nozaki T."/>
        </authorList>
    </citation>
    <scope>NUCLEOTIDE SEQUENCE [LARGE SCALE GENOMIC DNA]</scope>
    <source>
        <strain evidence="2 3">HM1:IMSS clone 6</strain>
    </source>
</reference>
<evidence type="ECO:0000259" key="1">
    <source>
        <dbReference type="PROSITE" id="PS50146"/>
    </source>
</evidence>
<protein>
    <recommendedName>
        <fullName evidence="1">DAGKc domain-containing protein</fullName>
    </recommendedName>
</protein>
<dbReference type="Pfam" id="PF00781">
    <property type="entry name" value="DAGK_cat"/>
    <property type="match status" value="1"/>
</dbReference>
<dbReference type="SUPFAM" id="SSF111331">
    <property type="entry name" value="NAD kinase/diacylglycerol kinase-like"/>
    <property type="match status" value="1"/>
</dbReference>
<dbReference type="Proteomes" id="UP000078387">
    <property type="component" value="Unassembled WGS sequence"/>
</dbReference>
<dbReference type="GO" id="GO:0016020">
    <property type="term" value="C:membrane"/>
    <property type="evidence" value="ECO:0007669"/>
    <property type="project" value="TreeGrafter"/>
</dbReference>
<accession>A0A5K1V6S7</accession>
<dbReference type="VEuPathDB" id="AmoebaDB:EHI_023410"/>
<dbReference type="PROSITE" id="PS50146">
    <property type="entry name" value="DAGK"/>
    <property type="match status" value="1"/>
</dbReference>
<evidence type="ECO:0000313" key="2">
    <source>
        <dbReference type="EMBL" id="GAT92355.1"/>
    </source>
</evidence>
<name>A0A5K1V6S7_ENTHI</name>
<dbReference type="GO" id="GO:0001727">
    <property type="term" value="F:lipid kinase activity"/>
    <property type="evidence" value="ECO:0007669"/>
    <property type="project" value="TreeGrafter"/>
</dbReference>